<sequence length="78" mass="8474">MRGPDLKIGQFARSGAEFSIPSSLARSGLGRETGVSCCVTFDYNIRQRASPSAGAVFHPFRTRPPPSKGQPTPHRLNF</sequence>
<name>A0AAD4N0E0_9BILA</name>
<dbReference type="AlphaFoldDB" id="A0AAD4N0E0"/>
<feature type="region of interest" description="Disordered" evidence="1">
    <location>
        <begin position="53"/>
        <end position="78"/>
    </location>
</feature>
<accession>A0AAD4N0E0</accession>
<reference evidence="2" key="1">
    <citation type="submission" date="2022-01" db="EMBL/GenBank/DDBJ databases">
        <title>Genome Sequence Resource for Two Populations of Ditylenchus destructor, the Migratory Endoparasitic Phytonematode.</title>
        <authorList>
            <person name="Zhang H."/>
            <person name="Lin R."/>
            <person name="Xie B."/>
        </authorList>
    </citation>
    <scope>NUCLEOTIDE SEQUENCE</scope>
    <source>
        <strain evidence="2">BazhouSP</strain>
    </source>
</reference>
<protein>
    <submittedName>
        <fullName evidence="2">Uncharacterized protein</fullName>
    </submittedName>
</protein>
<proteinExistence type="predicted"/>
<evidence type="ECO:0000313" key="3">
    <source>
        <dbReference type="Proteomes" id="UP001201812"/>
    </source>
</evidence>
<dbReference type="EMBL" id="JAKKPZ010000015">
    <property type="protein sequence ID" value="KAI1713455.1"/>
    <property type="molecule type" value="Genomic_DNA"/>
</dbReference>
<evidence type="ECO:0000313" key="2">
    <source>
        <dbReference type="EMBL" id="KAI1713455.1"/>
    </source>
</evidence>
<evidence type="ECO:0000256" key="1">
    <source>
        <dbReference type="SAM" id="MobiDB-lite"/>
    </source>
</evidence>
<dbReference type="Proteomes" id="UP001201812">
    <property type="component" value="Unassembled WGS sequence"/>
</dbReference>
<comment type="caution">
    <text evidence="2">The sequence shown here is derived from an EMBL/GenBank/DDBJ whole genome shotgun (WGS) entry which is preliminary data.</text>
</comment>
<keyword evidence="3" id="KW-1185">Reference proteome</keyword>
<gene>
    <name evidence="2" type="ORF">DdX_08969</name>
</gene>
<organism evidence="2 3">
    <name type="scientific">Ditylenchus destructor</name>
    <dbReference type="NCBI Taxonomy" id="166010"/>
    <lineage>
        <taxon>Eukaryota</taxon>
        <taxon>Metazoa</taxon>
        <taxon>Ecdysozoa</taxon>
        <taxon>Nematoda</taxon>
        <taxon>Chromadorea</taxon>
        <taxon>Rhabditida</taxon>
        <taxon>Tylenchina</taxon>
        <taxon>Tylenchomorpha</taxon>
        <taxon>Sphaerularioidea</taxon>
        <taxon>Anguinidae</taxon>
        <taxon>Anguininae</taxon>
        <taxon>Ditylenchus</taxon>
    </lineage>
</organism>